<dbReference type="EMBL" id="BSYI01000002">
    <property type="protein sequence ID" value="GMG81160.1"/>
    <property type="molecule type" value="Genomic_DNA"/>
</dbReference>
<organism evidence="4 5">
    <name type="scientific">Paralimibaculum aggregatum</name>
    <dbReference type="NCBI Taxonomy" id="3036245"/>
    <lineage>
        <taxon>Bacteria</taxon>
        <taxon>Pseudomonadati</taxon>
        <taxon>Pseudomonadota</taxon>
        <taxon>Alphaproteobacteria</taxon>
        <taxon>Rhodobacterales</taxon>
        <taxon>Paracoccaceae</taxon>
        <taxon>Paralimibaculum</taxon>
    </lineage>
</organism>
<gene>
    <name evidence="4" type="ORF">LNKW23_03720</name>
</gene>
<keyword evidence="5" id="KW-1185">Reference proteome</keyword>
<proteinExistence type="predicted"/>
<evidence type="ECO:0000256" key="2">
    <source>
        <dbReference type="ARBA" id="ARBA00023295"/>
    </source>
</evidence>
<dbReference type="PANTHER" id="PTHR12304:SF4">
    <property type="entry name" value="URIDINE NUCLEOSIDASE"/>
    <property type="match status" value="1"/>
</dbReference>
<keyword evidence="2" id="KW-0326">Glycosidase</keyword>
<dbReference type="SUPFAM" id="SSF53590">
    <property type="entry name" value="Nucleoside hydrolase"/>
    <property type="match status" value="1"/>
</dbReference>
<dbReference type="Proteomes" id="UP001239909">
    <property type="component" value="Unassembled WGS sequence"/>
</dbReference>
<keyword evidence="1 4" id="KW-0378">Hydrolase</keyword>
<dbReference type="Gene3D" id="3.90.245.10">
    <property type="entry name" value="Ribonucleoside hydrolase-like"/>
    <property type="match status" value="1"/>
</dbReference>
<dbReference type="RefSeq" id="WP_285669790.1">
    <property type="nucleotide sequence ID" value="NZ_BSYI01000002.1"/>
</dbReference>
<protein>
    <submittedName>
        <fullName evidence="4">Nucleoside hydrolase</fullName>
    </submittedName>
</protein>
<dbReference type="InterPro" id="IPR023186">
    <property type="entry name" value="IUNH"/>
</dbReference>
<evidence type="ECO:0000259" key="3">
    <source>
        <dbReference type="Pfam" id="PF01156"/>
    </source>
</evidence>
<evidence type="ECO:0000313" key="4">
    <source>
        <dbReference type="EMBL" id="GMG81160.1"/>
    </source>
</evidence>
<sequence length="315" mass="32543">MTETPAAIVIDTDPGVDDAMAILYALADPEIELLGLTTVFGNVPEPVATRNALQLALLAGAPALPVAAGAARPRLQPPRPFATDVHGADGLGTAVLPPLPPGRLPDPRPAARFLAETCAARPGEVTIVAVGPLTNLAAALDVHPAIARQARGVIVMGGALRQKGNVTPFAEANIHQDPHAAAAVFAAPWAVTLVGLDVTERVILTAADLAPMVARSPRCGALLAEAAEFYFAFHKASEGLDGCHLHDPTAVIAALRPELFRTAVAPVEVTVRGPEAGRTREAPEAAARPLTLCLGVDAPAVRARFLEILHAGRLP</sequence>
<dbReference type="InterPro" id="IPR001910">
    <property type="entry name" value="Inosine/uridine_hydrolase_dom"/>
</dbReference>
<evidence type="ECO:0000256" key="1">
    <source>
        <dbReference type="ARBA" id="ARBA00022801"/>
    </source>
</evidence>
<dbReference type="Pfam" id="PF01156">
    <property type="entry name" value="IU_nuc_hydro"/>
    <property type="match status" value="1"/>
</dbReference>
<reference evidence="4 5" key="1">
    <citation type="submission" date="2023-04" db="EMBL/GenBank/DDBJ databases">
        <title>Marinoamorphus aggregata gen. nov., sp. Nov., isolate from tissue of brittle star Ophioplocus japonicus.</title>
        <authorList>
            <person name="Kawano K."/>
            <person name="Sawayama S."/>
            <person name="Nakagawa S."/>
        </authorList>
    </citation>
    <scope>NUCLEOTIDE SEQUENCE [LARGE SCALE GENOMIC DNA]</scope>
    <source>
        <strain evidence="4 5">NKW23</strain>
    </source>
</reference>
<name>A0ABQ6LLI4_9RHOB</name>
<dbReference type="InterPro" id="IPR036452">
    <property type="entry name" value="Ribo_hydro-like"/>
</dbReference>
<comment type="caution">
    <text evidence="4">The sequence shown here is derived from an EMBL/GenBank/DDBJ whole genome shotgun (WGS) entry which is preliminary data.</text>
</comment>
<dbReference type="CDD" id="cd02650">
    <property type="entry name" value="nuc_hydro_CaPnhB"/>
    <property type="match status" value="1"/>
</dbReference>
<accession>A0ABQ6LLI4</accession>
<feature type="domain" description="Inosine/uridine-preferring nucleoside hydrolase" evidence="3">
    <location>
        <begin position="8"/>
        <end position="301"/>
    </location>
</feature>
<evidence type="ECO:0000313" key="5">
    <source>
        <dbReference type="Proteomes" id="UP001239909"/>
    </source>
</evidence>
<dbReference type="PANTHER" id="PTHR12304">
    <property type="entry name" value="INOSINE-URIDINE PREFERRING NUCLEOSIDE HYDROLASE"/>
    <property type="match status" value="1"/>
</dbReference>
<dbReference type="GO" id="GO:0016787">
    <property type="term" value="F:hydrolase activity"/>
    <property type="evidence" value="ECO:0007669"/>
    <property type="project" value="UniProtKB-KW"/>
</dbReference>